<feature type="domain" description="BLUF" evidence="2">
    <location>
        <begin position="66"/>
        <end position="170"/>
    </location>
</feature>
<keyword evidence="1" id="KW-0732">Signal</keyword>
<evidence type="ECO:0000259" key="2">
    <source>
        <dbReference type="SMART" id="SM01034"/>
    </source>
</evidence>
<name>A0A4W5PUI8_9TELE</name>
<sequence>MNWTRLFIIDFIFTDLLKALLEVMASRSHEVDHAPFTIWNSAFEDRMSLLAKLEESHRAIRKTFLLHRLIVVASLPQQLADRKDLGVHYEELNQRLQRYYQGDAITGLLLLYPTCMLHVIESSSEVLVSLLQDVRNMQERPHCVLIEAPRVLVMSHDLPSRLFQQWSYKVLNVQARVGGMLSRDGPEEEDTDTLVSTALSMLLKLGNHLLKTTKGSKMPPGSVLDEVPEMIVPQDILVQLLSRGDLLSPQQYLQAYHTPLHILMDSERTWPPPEHLRYEF</sequence>
<organism evidence="3 4">
    <name type="scientific">Hucho hucho</name>
    <name type="common">huchen</name>
    <dbReference type="NCBI Taxonomy" id="62062"/>
    <lineage>
        <taxon>Eukaryota</taxon>
        <taxon>Metazoa</taxon>
        <taxon>Chordata</taxon>
        <taxon>Craniata</taxon>
        <taxon>Vertebrata</taxon>
        <taxon>Euteleostomi</taxon>
        <taxon>Actinopterygii</taxon>
        <taxon>Neopterygii</taxon>
        <taxon>Teleostei</taxon>
        <taxon>Protacanthopterygii</taxon>
        <taxon>Salmoniformes</taxon>
        <taxon>Salmonidae</taxon>
        <taxon>Salmoninae</taxon>
        <taxon>Hucho</taxon>
    </lineage>
</organism>
<reference evidence="3" key="2">
    <citation type="submission" date="2025-08" db="UniProtKB">
        <authorList>
            <consortium name="Ensembl"/>
        </authorList>
    </citation>
    <scope>IDENTIFICATION</scope>
</reference>
<dbReference type="PANTHER" id="PTHR34035">
    <property type="entry name" value="TESTIS-EXPRESSED PROTEIN 47"/>
    <property type="match status" value="1"/>
</dbReference>
<keyword evidence="4" id="KW-1185">Reference proteome</keyword>
<feature type="signal peptide" evidence="1">
    <location>
        <begin position="1"/>
        <end position="19"/>
    </location>
</feature>
<dbReference type="Pfam" id="PF24787">
    <property type="entry name" value="TEX47"/>
    <property type="match status" value="1"/>
</dbReference>
<dbReference type="SMART" id="SM01034">
    <property type="entry name" value="BLUF"/>
    <property type="match status" value="1"/>
</dbReference>
<dbReference type="STRING" id="62062.ENSHHUP00000067232"/>
<dbReference type="Proteomes" id="UP000314982">
    <property type="component" value="Unassembled WGS sequence"/>
</dbReference>
<accession>A0A4W5PUI8</accession>
<dbReference type="InterPro" id="IPR007024">
    <property type="entry name" value="BLUF_domain"/>
</dbReference>
<reference evidence="4" key="1">
    <citation type="submission" date="2018-06" db="EMBL/GenBank/DDBJ databases">
        <title>Genome assembly of Danube salmon.</title>
        <authorList>
            <person name="Macqueen D.J."/>
            <person name="Gundappa M.K."/>
        </authorList>
    </citation>
    <scope>NUCLEOTIDE SEQUENCE [LARGE SCALE GENOMIC DNA]</scope>
</reference>
<dbReference type="GeneTree" id="ENSGT00390000005565"/>
<dbReference type="AlphaFoldDB" id="A0A4W5PUI8"/>
<proteinExistence type="predicted"/>
<feature type="chain" id="PRO_5021434022" description="BLUF domain-containing protein" evidence="1">
    <location>
        <begin position="20"/>
        <end position="280"/>
    </location>
</feature>
<protein>
    <recommendedName>
        <fullName evidence="2">BLUF domain-containing protein</fullName>
    </recommendedName>
</protein>
<evidence type="ECO:0000313" key="4">
    <source>
        <dbReference type="Proteomes" id="UP000314982"/>
    </source>
</evidence>
<evidence type="ECO:0000313" key="3">
    <source>
        <dbReference type="Ensembl" id="ENSHHUP00000067232.1"/>
    </source>
</evidence>
<dbReference type="InterPro" id="IPR055308">
    <property type="entry name" value="TEX47-like"/>
</dbReference>
<dbReference type="GO" id="GO:0071949">
    <property type="term" value="F:FAD binding"/>
    <property type="evidence" value="ECO:0007669"/>
    <property type="project" value="InterPro"/>
</dbReference>
<reference evidence="3" key="3">
    <citation type="submission" date="2025-09" db="UniProtKB">
        <authorList>
            <consortium name="Ensembl"/>
        </authorList>
    </citation>
    <scope>IDENTIFICATION</scope>
</reference>
<evidence type="ECO:0000256" key="1">
    <source>
        <dbReference type="SAM" id="SignalP"/>
    </source>
</evidence>
<dbReference type="GO" id="GO:0009882">
    <property type="term" value="F:blue light photoreceptor activity"/>
    <property type="evidence" value="ECO:0007669"/>
    <property type="project" value="InterPro"/>
</dbReference>
<dbReference type="Ensembl" id="ENSHHUT00000069497.1">
    <property type="protein sequence ID" value="ENSHHUP00000067232.1"/>
    <property type="gene ID" value="ENSHHUG00000039644.1"/>
</dbReference>
<dbReference type="PANTHER" id="PTHR34035:SF1">
    <property type="entry name" value="TESTIS-EXPRESSED PROTEIN 47"/>
    <property type="match status" value="1"/>
</dbReference>